<comment type="caution">
    <text evidence="2">The sequence shown here is derived from an EMBL/GenBank/DDBJ whole genome shotgun (WGS) entry which is preliminary data.</text>
</comment>
<dbReference type="EMBL" id="CAMXCT010000649">
    <property type="protein sequence ID" value="CAI3981639.1"/>
    <property type="molecule type" value="Genomic_DNA"/>
</dbReference>
<dbReference type="GO" id="GO:0016779">
    <property type="term" value="F:nucleotidyltransferase activity"/>
    <property type="evidence" value="ECO:0007669"/>
    <property type="project" value="UniProtKB-KW"/>
</dbReference>
<dbReference type="OrthoDB" id="442483at2759"/>
<reference evidence="2" key="1">
    <citation type="submission" date="2022-10" db="EMBL/GenBank/DDBJ databases">
        <authorList>
            <person name="Chen Y."/>
            <person name="Dougan E. K."/>
            <person name="Chan C."/>
            <person name="Rhodes N."/>
            <person name="Thang M."/>
        </authorList>
    </citation>
    <scope>NUCLEOTIDE SEQUENCE</scope>
</reference>
<dbReference type="EMBL" id="CAMXCT020000649">
    <property type="protein sequence ID" value="CAL1135014.1"/>
    <property type="molecule type" value="Genomic_DNA"/>
</dbReference>
<sequence>MLQEVDAVGILDSQSFEDSAASSKPIEGCDLQSIPFMLEFLPASSRRCLCRCEHQAVQKHVEPRLREVRQKLAADLERWETEFRNAYNACTVELLFGLACSTVLWRKPSLCLLVFPVIGSAAGFASLAGMLPCGLRRLLAQRRVKCFPHGTKSSWDEGIEDIEGSEGRIEGS</sequence>
<dbReference type="Proteomes" id="UP001152797">
    <property type="component" value="Unassembled WGS sequence"/>
</dbReference>
<keyword evidence="3" id="KW-0808">Transferase</keyword>
<dbReference type="AlphaFoldDB" id="A0A9P1BY50"/>
<protein>
    <submittedName>
        <fullName evidence="3">UTP--glucose-1-phosphate uridylyltransferase</fullName>
    </submittedName>
</protein>
<keyword evidence="1" id="KW-0472">Membrane</keyword>
<keyword evidence="1" id="KW-0812">Transmembrane</keyword>
<evidence type="ECO:0000313" key="2">
    <source>
        <dbReference type="EMBL" id="CAI3981639.1"/>
    </source>
</evidence>
<proteinExistence type="predicted"/>
<feature type="transmembrane region" description="Helical" evidence="1">
    <location>
        <begin position="112"/>
        <end position="135"/>
    </location>
</feature>
<evidence type="ECO:0000256" key="1">
    <source>
        <dbReference type="SAM" id="Phobius"/>
    </source>
</evidence>
<evidence type="ECO:0000313" key="4">
    <source>
        <dbReference type="Proteomes" id="UP001152797"/>
    </source>
</evidence>
<dbReference type="EMBL" id="CAMXCT030000649">
    <property type="protein sequence ID" value="CAL4768951.1"/>
    <property type="molecule type" value="Genomic_DNA"/>
</dbReference>
<keyword evidence="4" id="KW-1185">Reference proteome</keyword>
<accession>A0A9P1BY50</accession>
<gene>
    <name evidence="2" type="ORF">C1SCF055_LOCUS9409</name>
</gene>
<evidence type="ECO:0000313" key="3">
    <source>
        <dbReference type="EMBL" id="CAL4768951.1"/>
    </source>
</evidence>
<keyword evidence="1" id="KW-1133">Transmembrane helix</keyword>
<name>A0A9P1BY50_9DINO</name>
<reference evidence="3 4" key="2">
    <citation type="submission" date="2024-05" db="EMBL/GenBank/DDBJ databases">
        <authorList>
            <person name="Chen Y."/>
            <person name="Shah S."/>
            <person name="Dougan E. K."/>
            <person name="Thang M."/>
            <person name="Chan C."/>
        </authorList>
    </citation>
    <scope>NUCLEOTIDE SEQUENCE [LARGE SCALE GENOMIC DNA]</scope>
</reference>
<keyword evidence="3" id="KW-0548">Nucleotidyltransferase</keyword>
<organism evidence="2">
    <name type="scientific">Cladocopium goreaui</name>
    <dbReference type="NCBI Taxonomy" id="2562237"/>
    <lineage>
        <taxon>Eukaryota</taxon>
        <taxon>Sar</taxon>
        <taxon>Alveolata</taxon>
        <taxon>Dinophyceae</taxon>
        <taxon>Suessiales</taxon>
        <taxon>Symbiodiniaceae</taxon>
        <taxon>Cladocopium</taxon>
    </lineage>
</organism>